<dbReference type="RefSeq" id="WP_006964389.1">
    <property type="nucleotide sequence ID" value="NZ_APJX01000001.1"/>
</dbReference>
<keyword evidence="1" id="KW-0813">Transport</keyword>
<gene>
    <name evidence="10" type="primary">hdrD</name>
    <name evidence="10" type="ORF">Dpo_1c07720</name>
</gene>
<dbReference type="Pfam" id="PF02589">
    <property type="entry name" value="LUD_dom"/>
    <property type="match status" value="1"/>
</dbReference>
<evidence type="ECO:0000256" key="8">
    <source>
        <dbReference type="SAM" id="MobiDB-lite"/>
    </source>
</evidence>
<dbReference type="Pfam" id="PF02754">
    <property type="entry name" value="CCG"/>
    <property type="match status" value="2"/>
</dbReference>
<dbReference type="OrthoDB" id="5289041at2"/>
<reference evidence="10 11" key="1">
    <citation type="journal article" date="2013" name="Genome Announc.">
        <title>Draft Genome Sequence of Desulfotignum phosphitoxidans DSM 13687 Strain FiPS-3.</title>
        <authorList>
            <person name="Poehlein A."/>
            <person name="Daniel R."/>
            <person name="Simeonova D.D."/>
        </authorList>
    </citation>
    <scope>NUCLEOTIDE SEQUENCE [LARGE SCALE GENOMIC DNA]</scope>
    <source>
        <strain evidence="10 11">DSM 13687</strain>
    </source>
</reference>
<sequence>MEGTCESLKSYKKRLDSAIGNPFLRQVMDNFAVAYRISRENAFEQMDVDALVKQVADVKAAAVENMAALLEQFTQKASACGVHVHLADTAEEANRIISEIAQKNSSKKIVKSKSMTAEETRLNQWLETKGLEVTETDLGEWIVQLRKEGPSHMVIPAIHLSRFQVADLFTDVTGTGQDPEIERLVKVARKALREKFVQADMGITGANYAVADTGTIGIVTNEGNARLVTTLPKVHVALVGIDKLVPTIADALTINRILPKNATGQAITSYVTWITGPSECTVTPSGKREMHIVFLDNGRSKIAADPEFSQVLQCVRCGACANVCPVYRMVGGHQMGHIYIGAIGLITTYFFHGLKNAKNLVKNCTNCGACKSVCAGGIDLPHLIKQVHARIQDETGHPLQSLMLAKVLKNRKLFHRLLRTAYLAQQPVVDRSDPSRTAHGGGSGRPSDPGFLRHLPMIFSSDHNFRRLPAIAGIPFRDRFARLNQPVDHPRFTIALFSGCVQDFVYPEHLEAAMRGFARQRINVVFPMNQSCCGLPAISMGETAAARDVALQNLEAMAVNGNNYDGVDYIVTLCASCASHLTQGVPRLLKDYAPEKAAAFAKKIVPFSVFMNDIVSIDAVSGPGRNTAFHSPCHLCRGMDVHQAPRDLIEKSGNRYIPTEEEETCCGFGGSFSTTFPAVSREILTRKLDDVMASNAELLVTECPGCVLQLKGGAAQQGRDINVCHISELLFP</sequence>
<evidence type="ECO:0000259" key="9">
    <source>
        <dbReference type="PROSITE" id="PS51379"/>
    </source>
</evidence>
<organism evidence="10 11">
    <name type="scientific">Desulfotignum phosphitoxidans DSM 13687</name>
    <dbReference type="NCBI Taxonomy" id="1286635"/>
    <lineage>
        <taxon>Bacteria</taxon>
        <taxon>Pseudomonadati</taxon>
        <taxon>Thermodesulfobacteriota</taxon>
        <taxon>Desulfobacteria</taxon>
        <taxon>Desulfobacterales</taxon>
        <taxon>Desulfobacteraceae</taxon>
        <taxon>Desulfotignum</taxon>
    </lineage>
</organism>
<protein>
    <submittedName>
        <fullName evidence="10">CoB-CoM heterodisulfide reductase subunit D HdrD</fullName>
        <ecNumber evidence="10">1.8.98.1</ecNumber>
    </submittedName>
</protein>
<dbReference type="Gene3D" id="3.40.50.10420">
    <property type="entry name" value="NagB/RpiA/CoA transferase-like"/>
    <property type="match status" value="1"/>
</dbReference>
<dbReference type="PANTHER" id="PTHR47153:SF2">
    <property type="entry name" value="LACTATE UTILIZATION PROTEIN B"/>
    <property type="match status" value="1"/>
</dbReference>
<keyword evidence="5" id="KW-0249">Electron transport</keyword>
<dbReference type="Proteomes" id="UP000014216">
    <property type="component" value="Unassembled WGS sequence"/>
</dbReference>
<feature type="region of interest" description="Disordered" evidence="8">
    <location>
        <begin position="430"/>
        <end position="449"/>
    </location>
</feature>
<dbReference type="Gene3D" id="1.10.1060.10">
    <property type="entry name" value="Alpha-helical ferredoxin"/>
    <property type="match status" value="1"/>
</dbReference>
<dbReference type="GO" id="GO:0046872">
    <property type="term" value="F:metal ion binding"/>
    <property type="evidence" value="ECO:0007669"/>
    <property type="project" value="UniProtKB-KW"/>
</dbReference>
<dbReference type="PANTHER" id="PTHR47153">
    <property type="entry name" value="LACTATE UTILIZATION PROTEIN B"/>
    <property type="match status" value="1"/>
</dbReference>
<dbReference type="PATRIC" id="fig|1286635.3.peg.807"/>
<keyword evidence="10" id="KW-0560">Oxidoreductase</keyword>
<dbReference type="SUPFAM" id="SSF100950">
    <property type="entry name" value="NagB/RpiA/CoA transferase-like"/>
    <property type="match status" value="1"/>
</dbReference>
<keyword evidence="7" id="KW-0411">Iron-sulfur</keyword>
<keyword evidence="2" id="KW-0004">4Fe-4S</keyword>
<dbReference type="InterPro" id="IPR004452">
    <property type="entry name" value="LutB/LldF"/>
</dbReference>
<evidence type="ECO:0000256" key="6">
    <source>
        <dbReference type="ARBA" id="ARBA00023004"/>
    </source>
</evidence>
<dbReference type="PROSITE" id="PS51379">
    <property type="entry name" value="4FE4S_FER_2"/>
    <property type="match status" value="1"/>
</dbReference>
<dbReference type="InterPro" id="IPR037171">
    <property type="entry name" value="NagB/RpiA_transferase-like"/>
</dbReference>
<dbReference type="Pfam" id="PF13183">
    <property type="entry name" value="Fer4_8"/>
    <property type="match status" value="1"/>
</dbReference>
<dbReference type="InterPro" id="IPR009051">
    <property type="entry name" value="Helical_ferredxn"/>
</dbReference>
<keyword evidence="6" id="KW-0408">Iron</keyword>
<accession>S0G892</accession>
<evidence type="ECO:0000256" key="1">
    <source>
        <dbReference type="ARBA" id="ARBA00022448"/>
    </source>
</evidence>
<dbReference type="PROSITE" id="PS00198">
    <property type="entry name" value="4FE4S_FER_1"/>
    <property type="match status" value="1"/>
</dbReference>
<evidence type="ECO:0000313" key="11">
    <source>
        <dbReference type="Proteomes" id="UP000014216"/>
    </source>
</evidence>
<dbReference type="InterPro" id="IPR003741">
    <property type="entry name" value="LUD_dom"/>
</dbReference>
<dbReference type="InterPro" id="IPR024185">
    <property type="entry name" value="FTHF_cligase-like_sf"/>
</dbReference>
<dbReference type="InterPro" id="IPR004017">
    <property type="entry name" value="Cys_rich_dom"/>
</dbReference>
<keyword evidence="4" id="KW-0677">Repeat</keyword>
<evidence type="ECO:0000256" key="7">
    <source>
        <dbReference type="ARBA" id="ARBA00023014"/>
    </source>
</evidence>
<evidence type="ECO:0000313" key="10">
    <source>
        <dbReference type="EMBL" id="EMS81631.1"/>
    </source>
</evidence>
<comment type="caution">
    <text evidence="10">The sequence shown here is derived from an EMBL/GenBank/DDBJ whole genome shotgun (WGS) entry which is preliminary data.</text>
</comment>
<dbReference type="InterPro" id="IPR017896">
    <property type="entry name" value="4Fe4S_Fe-S-bd"/>
</dbReference>
<feature type="domain" description="4Fe-4S ferredoxin-type" evidence="9">
    <location>
        <begin position="304"/>
        <end position="332"/>
    </location>
</feature>
<dbReference type="EC" id="1.8.98.1" evidence="10"/>
<dbReference type="GO" id="GO:0051912">
    <property type="term" value="F:CoB--CoM heterodisulfide reductase activity"/>
    <property type="evidence" value="ECO:0007669"/>
    <property type="project" value="UniProtKB-EC"/>
</dbReference>
<dbReference type="EMBL" id="APJX01000001">
    <property type="protein sequence ID" value="EMS81631.1"/>
    <property type="molecule type" value="Genomic_DNA"/>
</dbReference>
<dbReference type="GO" id="GO:0006089">
    <property type="term" value="P:lactate metabolic process"/>
    <property type="evidence" value="ECO:0007669"/>
    <property type="project" value="InterPro"/>
</dbReference>
<keyword evidence="11" id="KW-1185">Reference proteome</keyword>
<keyword evidence="3" id="KW-0479">Metal-binding</keyword>
<dbReference type="InterPro" id="IPR017900">
    <property type="entry name" value="4Fe4S_Fe_S_CS"/>
</dbReference>
<evidence type="ECO:0000256" key="3">
    <source>
        <dbReference type="ARBA" id="ARBA00022723"/>
    </source>
</evidence>
<dbReference type="NCBIfam" id="NF045670">
    <property type="entry name" value="quin_L_LdhH"/>
    <property type="match status" value="1"/>
</dbReference>
<dbReference type="AlphaFoldDB" id="S0G892"/>
<dbReference type="SUPFAM" id="SSF54862">
    <property type="entry name" value="4Fe-4S ferredoxins"/>
    <property type="match status" value="1"/>
</dbReference>
<proteinExistence type="predicted"/>
<evidence type="ECO:0000256" key="5">
    <source>
        <dbReference type="ARBA" id="ARBA00022982"/>
    </source>
</evidence>
<evidence type="ECO:0000256" key="4">
    <source>
        <dbReference type="ARBA" id="ARBA00022737"/>
    </source>
</evidence>
<evidence type="ECO:0000256" key="2">
    <source>
        <dbReference type="ARBA" id="ARBA00022485"/>
    </source>
</evidence>
<name>S0G892_9BACT</name>
<dbReference type="GO" id="GO:0051539">
    <property type="term" value="F:4 iron, 4 sulfur cluster binding"/>
    <property type="evidence" value="ECO:0007669"/>
    <property type="project" value="UniProtKB-KW"/>
</dbReference>
<dbReference type="InterPro" id="IPR054704">
    <property type="entry name" value="Quin_L_LdhH-like"/>
</dbReference>